<evidence type="ECO:0000313" key="3">
    <source>
        <dbReference type="Proteomes" id="UP000230233"/>
    </source>
</evidence>
<keyword evidence="1" id="KW-0812">Transmembrane</keyword>
<keyword evidence="1" id="KW-1133">Transmembrane helix</keyword>
<dbReference type="Proteomes" id="UP000230233">
    <property type="component" value="Chromosome V"/>
</dbReference>
<reference evidence="3" key="1">
    <citation type="submission" date="2017-10" db="EMBL/GenBank/DDBJ databases">
        <title>Rapid genome shrinkage in a self-fertile nematode reveals novel sperm competition proteins.</title>
        <authorList>
            <person name="Yin D."/>
            <person name="Schwarz E.M."/>
            <person name="Thomas C.G."/>
            <person name="Felde R.L."/>
            <person name="Korf I.F."/>
            <person name="Cutter A.D."/>
            <person name="Schartner C.M."/>
            <person name="Ralston E.J."/>
            <person name="Meyer B.J."/>
            <person name="Haag E.S."/>
        </authorList>
    </citation>
    <scope>NUCLEOTIDE SEQUENCE [LARGE SCALE GENOMIC DNA]</scope>
    <source>
        <strain evidence="3">JU1422</strain>
    </source>
</reference>
<dbReference type="InterPro" id="IPR024483">
    <property type="entry name" value="Glam1"/>
</dbReference>
<gene>
    <name evidence="2" type="primary">Cnig_chr_V.g21037</name>
    <name evidence="2" type="ORF">B9Z55_021037</name>
</gene>
<keyword evidence="1" id="KW-0472">Membrane</keyword>
<name>A0A2G5TQ97_9PELO</name>
<dbReference type="PANTHER" id="PTHR35013:SF3">
    <property type="entry name" value="TRANSMEMBRANE PROTEIN"/>
    <property type="match status" value="1"/>
</dbReference>
<protein>
    <recommendedName>
        <fullName evidence="4">Transmembrane protein</fullName>
    </recommendedName>
</protein>
<evidence type="ECO:0000313" key="2">
    <source>
        <dbReference type="EMBL" id="PIC29475.1"/>
    </source>
</evidence>
<dbReference type="AlphaFoldDB" id="A0A2G5TQ97"/>
<feature type="transmembrane region" description="Helical" evidence="1">
    <location>
        <begin position="23"/>
        <end position="48"/>
    </location>
</feature>
<accession>A0A2G5TQ97</accession>
<evidence type="ECO:0000256" key="1">
    <source>
        <dbReference type="SAM" id="Phobius"/>
    </source>
</evidence>
<keyword evidence="3" id="KW-1185">Reference proteome</keyword>
<dbReference type="EMBL" id="PDUG01000005">
    <property type="protein sequence ID" value="PIC29475.1"/>
    <property type="molecule type" value="Genomic_DNA"/>
</dbReference>
<sequence>MSATINQNLEEPKLGCLPVRETLITLSIVGLIGSCFVMPASLLGLALHCATLTGSYYYNDSLLNFCAKVYIFLIGLSGLAVVVAVYLLFADFSEIRPLAIALFISAPCLFRTVTTS</sequence>
<feature type="transmembrane region" description="Helical" evidence="1">
    <location>
        <begin position="69"/>
        <end position="89"/>
    </location>
</feature>
<comment type="caution">
    <text evidence="2">The sequence shown here is derived from an EMBL/GenBank/DDBJ whole genome shotgun (WGS) entry which is preliminary data.</text>
</comment>
<organism evidence="2 3">
    <name type="scientific">Caenorhabditis nigoni</name>
    <dbReference type="NCBI Taxonomy" id="1611254"/>
    <lineage>
        <taxon>Eukaryota</taxon>
        <taxon>Metazoa</taxon>
        <taxon>Ecdysozoa</taxon>
        <taxon>Nematoda</taxon>
        <taxon>Chromadorea</taxon>
        <taxon>Rhabditida</taxon>
        <taxon>Rhabditina</taxon>
        <taxon>Rhabditomorpha</taxon>
        <taxon>Rhabditoidea</taxon>
        <taxon>Rhabditidae</taxon>
        <taxon>Peloderinae</taxon>
        <taxon>Caenorhabditis</taxon>
    </lineage>
</organism>
<proteinExistence type="predicted"/>
<evidence type="ECO:0008006" key="4">
    <source>
        <dbReference type="Google" id="ProtNLM"/>
    </source>
</evidence>
<dbReference type="PANTHER" id="PTHR35013">
    <property type="entry name" value="PROTEIN CBG22618-RELATED"/>
    <property type="match status" value="1"/>
</dbReference>